<keyword evidence="5" id="KW-1185">Reference proteome</keyword>
<evidence type="ECO:0000259" key="3">
    <source>
        <dbReference type="Pfam" id="PF20266"/>
    </source>
</evidence>
<reference evidence="4" key="1">
    <citation type="submission" date="2022-08" db="UniProtKB">
        <authorList>
            <consortium name="EnsemblMetazoa"/>
        </authorList>
    </citation>
    <scope>IDENTIFICATION</scope>
    <source>
        <strain evidence="4">05x7-T-G4-1.051#20</strain>
    </source>
</reference>
<feature type="domain" description="Mab-21-like nucleotidyltransferase" evidence="2">
    <location>
        <begin position="177"/>
        <end position="276"/>
    </location>
</feature>
<dbReference type="Proteomes" id="UP000005408">
    <property type="component" value="Unassembled WGS sequence"/>
</dbReference>
<dbReference type="OrthoDB" id="5974723at2759"/>
<organism evidence="4 5">
    <name type="scientific">Magallana gigas</name>
    <name type="common">Pacific oyster</name>
    <name type="synonym">Crassostrea gigas</name>
    <dbReference type="NCBI Taxonomy" id="29159"/>
    <lineage>
        <taxon>Eukaryota</taxon>
        <taxon>Metazoa</taxon>
        <taxon>Spiralia</taxon>
        <taxon>Lophotrochozoa</taxon>
        <taxon>Mollusca</taxon>
        <taxon>Bivalvia</taxon>
        <taxon>Autobranchia</taxon>
        <taxon>Pteriomorphia</taxon>
        <taxon>Ostreida</taxon>
        <taxon>Ostreoidea</taxon>
        <taxon>Ostreidae</taxon>
        <taxon>Magallana</taxon>
    </lineage>
</organism>
<dbReference type="Pfam" id="PF20266">
    <property type="entry name" value="Mab-21_C"/>
    <property type="match status" value="1"/>
</dbReference>
<dbReference type="PANTHER" id="PTHR10656:SF69">
    <property type="entry name" value="MAB-21-LIKE HHH_H2TH-LIKE DOMAIN-CONTAINING PROTEIN"/>
    <property type="match status" value="1"/>
</dbReference>
<evidence type="ECO:0008006" key="6">
    <source>
        <dbReference type="Google" id="ProtNLM"/>
    </source>
</evidence>
<proteinExistence type="inferred from homology"/>
<dbReference type="PANTHER" id="PTHR10656">
    <property type="entry name" value="CELL FATE DETERMINING PROTEIN MAB21-RELATED"/>
    <property type="match status" value="1"/>
</dbReference>
<dbReference type="AlphaFoldDB" id="A0A8W8MI01"/>
<feature type="domain" description="Mab-21-like HhH/H2TH-like" evidence="3">
    <location>
        <begin position="298"/>
        <end position="379"/>
    </location>
</feature>
<dbReference type="Gene3D" id="1.10.1410.40">
    <property type="match status" value="1"/>
</dbReference>
<dbReference type="InterPro" id="IPR046903">
    <property type="entry name" value="Mab-21-like_nuc_Trfase"/>
</dbReference>
<sequence length="534" mass="62678">MDTGHQFTCREFDDVSALSTLHFSYIVQNLIPLSVLDKNKIAEFDKALEENQEVGMFEDIIPVAVGSTSEGLNMPNFIEITDTGSRSLDLSDLDILQVLNQYTITFNESEKPLLRYTNGIKELFPWEFFALAETNGIHPGYVRLNRSNTTLFDEYQDREMLLLRFRMYHFERNSREFVDMIEVNGPALTIPVSFSDRKMNGKPLPLDKVLAMPCQEWPPTANSFKERFKDNDWIQKGLLKMIIECGCHIVPVHHRLAIETRCKEEWRISFATSERLIAREALTDFQRQAYIAIKIIYHQKLKKLELLSSYHMKTVFFFACEKINTKSWRENMGTCILYFFDVLIECVRKGNIPSFFIPENNLIDYLTEEELTILEKEVTYIRTKPLDQLLAFFDNKYLEEIGVKLDYRDIFSPVISDMEFYCELRNFDLSLKEVLRPCSIRIMVNYMESGNYKEAIMTAKHVHFLNRKCASEKEALAKFVLSAALEIENRAIVVDFFRYLIERFEEEDAFDCCKSYLKYLEQQEDMNKSYCCVM</sequence>
<dbReference type="OMA" id="HACERIP"/>
<dbReference type="Pfam" id="PF03281">
    <property type="entry name" value="Mab-21"/>
    <property type="match status" value="1"/>
</dbReference>
<accession>A0A8W8MI01</accession>
<dbReference type="InterPro" id="IPR046906">
    <property type="entry name" value="Mab-21_HhH/H2TH-like"/>
</dbReference>
<protein>
    <recommendedName>
        <fullName evidence="6">Mab-21-like HhH/H2TH-like domain-containing protein</fullName>
    </recommendedName>
</protein>
<name>A0A8W8MI01_MAGGI</name>
<evidence type="ECO:0000256" key="1">
    <source>
        <dbReference type="ARBA" id="ARBA00008307"/>
    </source>
</evidence>
<evidence type="ECO:0000313" key="4">
    <source>
        <dbReference type="EnsemblMetazoa" id="G33288.1:cds"/>
    </source>
</evidence>
<dbReference type="SMART" id="SM01265">
    <property type="entry name" value="Mab-21"/>
    <property type="match status" value="1"/>
</dbReference>
<dbReference type="InterPro" id="IPR024810">
    <property type="entry name" value="MAB21L/cGLR"/>
</dbReference>
<comment type="similarity">
    <text evidence="1">Belongs to the mab-21 family.</text>
</comment>
<dbReference type="EnsemblMetazoa" id="G33288.1">
    <property type="protein sequence ID" value="G33288.1:cds"/>
    <property type="gene ID" value="G33288"/>
</dbReference>
<evidence type="ECO:0000259" key="2">
    <source>
        <dbReference type="Pfam" id="PF03281"/>
    </source>
</evidence>
<evidence type="ECO:0000313" key="5">
    <source>
        <dbReference type="Proteomes" id="UP000005408"/>
    </source>
</evidence>